<feature type="region of interest" description="Disordered" evidence="1">
    <location>
        <begin position="59"/>
        <end position="96"/>
    </location>
</feature>
<proteinExistence type="predicted"/>
<evidence type="ECO:0000256" key="1">
    <source>
        <dbReference type="SAM" id="MobiDB-lite"/>
    </source>
</evidence>
<evidence type="ECO:0000313" key="3">
    <source>
        <dbReference type="Proteomes" id="UP000327118"/>
    </source>
</evidence>
<evidence type="ECO:0000313" key="2">
    <source>
        <dbReference type="EMBL" id="KAE8354359.1"/>
    </source>
</evidence>
<accession>A0A5N6ZC79</accession>
<dbReference type="OrthoDB" id="5418867at2759"/>
<gene>
    <name evidence="2" type="ORF">BDV28DRAFT_147191</name>
</gene>
<dbReference type="Proteomes" id="UP000327118">
    <property type="component" value="Unassembled WGS sequence"/>
</dbReference>
<protein>
    <submittedName>
        <fullName evidence="2">Uncharacterized protein</fullName>
    </submittedName>
</protein>
<dbReference type="AlphaFoldDB" id="A0A5N6ZC79"/>
<organism evidence="2 3">
    <name type="scientific">Aspergillus coremiiformis</name>
    <dbReference type="NCBI Taxonomy" id="138285"/>
    <lineage>
        <taxon>Eukaryota</taxon>
        <taxon>Fungi</taxon>
        <taxon>Dikarya</taxon>
        <taxon>Ascomycota</taxon>
        <taxon>Pezizomycotina</taxon>
        <taxon>Eurotiomycetes</taxon>
        <taxon>Eurotiomycetidae</taxon>
        <taxon>Eurotiales</taxon>
        <taxon>Aspergillaceae</taxon>
        <taxon>Aspergillus</taxon>
        <taxon>Aspergillus subgen. Circumdati</taxon>
    </lineage>
</organism>
<keyword evidence="3" id="KW-1185">Reference proteome</keyword>
<reference evidence="3" key="1">
    <citation type="submission" date="2019-04" db="EMBL/GenBank/DDBJ databases">
        <title>Friends and foes A comparative genomics studyof 23 Aspergillus species from section Flavi.</title>
        <authorList>
            <consortium name="DOE Joint Genome Institute"/>
            <person name="Kjaerbolling I."/>
            <person name="Vesth T."/>
            <person name="Frisvad J.C."/>
            <person name="Nybo J.L."/>
            <person name="Theobald S."/>
            <person name="Kildgaard S."/>
            <person name="Isbrandt T."/>
            <person name="Kuo A."/>
            <person name="Sato A."/>
            <person name="Lyhne E.K."/>
            <person name="Kogle M.E."/>
            <person name="Wiebenga A."/>
            <person name="Kun R.S."/>
            <person name="Lubbers R.J."/>
            <person name="Makela M.R."/>
            <person name="Barry K."/>
            <person name="Chovatia M."/>
            <person name="Clum A."/>
            <person name="Daum C."/>
            <person name="Haridas S."/>
            <person name="He G."/>
            <person name="LaButti K."/>
            <person name="Lipzen A."/>
            <person name="Mondo S."/>
            <person name="Riley R."/>
            <person name="Salamov A."/>
            <person name="Simmons B.A."/>
            <person name="Magnuson J.K."/>
            <person name="Henrissat B."/>
            <person name="Mortensen U.H."/>
            <person name="Larsen T.O."/>
            <person name="Devries R.P."/>
            <person name="Grigoriev I.V."/>
            <person name="Machida M."/>
            <person name="Baker S.E."/>
            <person name="Andersen M.R."/>
        </authorList>
    </citation>
    <scope>NUCLEOTIDE SEQUENCE [LARGE SCALE GENOMIC DNA]</scope>
    <source>
        <strain evidence="3">CBS 553.77</strain>
    </source>
</reference>
<dbReference type="EMBL" id="ML739074">
    <property type="protein sequence ID" value="KAE8354359.1"/>
    <property type="molecule type" value="Genomic_DNA"/>
</dbReference>
<sequence length="136" mass="15344">MPITWTQEADIQLLLGLLDQFKESNFKIDYKKLAEFMGRDVTACAVLNHIIKLRKKIEGDAASAASPVASKRKSVAEAKTRKKGKGKIFESGMEDGEEVSLKKRKIDSDEDVLVKQEYVKEEVVGEQGWIKIEEED</sequence>
<name>A0A5N6ZC79_9EURO</name>